<evidence type="ECO:0000313" key="2">
    <source>
        <dbReference type="Proteomes" id="UP000012164"/>
    </source>
</evidence>
<dbReference type="Proteomes" id="UP000012164">
    <property type="component" value="Unassembled WGS sequence"/>
</dbReference>
<comment type="caution">
    <text evidence="1">The sequence shown here is derived from an EMBL/GenBank/DDBJ whole genome shotgun (WGS) entry which is preliminary data.</text>
</comment>
<evidence type="ECO:0000313" key="1">
    <source>
        <dbReference type="EMBL" id="EMJ34755.1"/>
    </source>
</evidence>
<dbReference type="AlphaFoldDB" id="A0A0F6I9N0"/>
<reference evidence="1 2" key="1">
    <citation type="submission" date="2013-01" db="EMBL/GenBank/DDBJ databases">
        <authorList>
            <person name="Harkins D.M."/>
            <person name="Durkin A.S."/>
            <person name="Brinkac L.M."/>
            <person name="Haft D.H."/>
            <person name="Selengut J.D."/>
            <person name="Sanka R."/>
            <person name="DePew J."/>
            <person name="Purushe J."/>
            <person name="Peacock S.J."/>
            <person name="Thaipadungpanit J."/>
            <person name="Wuthiekanun V.W."/>
            <person name="Day N.P."/>
            <person name="Vinetz J.M."/>
            <person name="Sutton G.G."/>
            <person name="Nierman W.C."/>
            <person name="Fouts D.E."/>
        </authorList>
    </citation>
    <scope>NUCLEOTIDE SEQUENCE [LARGE SCALE GENOMIC DNA]</scope>
    <source>
        <strain evidence="1 2">FPW1039</strain>
    </source>
</reference>
<name>A0A0F6I9N0_LEPIR</name>
<sequence length="38" mass="4474">MDETLSGKNFFYIRLDLEFFMALLKLIDGFVKSEVMLV</sequence>
<protein>
    <submittedName>
        <fullName evidence="1">Uncharacterized protein</fullName>
    </submittedName>
</protein>
<gene>
    <name evidence="1" type="ORF">LEP1GSC079_2595</name>
</gene>
<accession>A0A0F6I9N0</accession>
<proteinExistence type="predicted"/>
<dbReference type="EMBL" id="AKWR02000213">
    <property type="protein sequence ID" value="EMJ34755.1"/>
    <property type="molecule type" value="Genomic_DNA"/>
</dbReference>
<organism evidence="1 2">
    <name type="scientific">Leptospira interrogans str. FPW1039</name>
    <dbReference type="NCBI Taxonomy" id="1193040"/>
    <lineage>
        <taxon>Bacteria</taxon>
        <taxon>Pseudomonadati</taxon>
        <taxon>Spirochaetota</taxon>
        <taxon>Spirochaetia</taxon>
        <taxon>Leptospirales</taxon>
        <taxon>Leptospiraceae</taxon>
        <taxon>Leptospira</taxon>
    </lineage>
</organism>